<dbReference type="AlphaFoldDB" id="A0A6A6NRF3"/>
<sequence length="152" mass="16887">MSSCDRPQWRVREKATDRSSSSAALLRRMHAPNRIDNLPCPSVSSSKRHKQRRTPSPCPPARTLWLRVPLPASPCSRRQSKICFETNKPGAPCMHMAKKRHGRPLALPRCFAAGTPAAKTSSRPLSTYPPSAPFSVRTVPRYGRGPPTYLTT</sequence>
<accession>A0A6A6NRF3</accession>
<organism evidence="2 3">
    <name type="scientific">Lineolata rhizophorae</name>
    <dbReference type="NCBI Taxonomy" id="578093"/>
    <lineage>
        <taxon>Eukaryota</taxon>
        <taxon>Fungi</taxon>
        <taxon>Dikarya</taxon>
        <taxon>Ascomycota</taxon>
        <taxon>Pezizomycotina</taxon>
        <taxon>Dothideomycetes</taxon>
        <taxon>Dothideomycetes incertae sedis</taxon>
        <taxon>Lineolatales</taxon>
        <taxon>Lineolataceae</taxon>
        <taxon>Lineolata</taxon>
    </lineage>
</organism>
<feature type="compositionally biased region" description="Polar residues" evidence="1">
    <location>
        <begin position="118"/>
        <end position="129"/>
    </location>
</feature>
<protein>
    <submittedName>
        <fullName evidence="2">Uncharacterized protein</fullName>
    </submittedName>
</protein>
<dbReference type="EMBL" id="MU001693">
    <property type="protein sequence ID" value="KAF2454087.1"/>
    <property type="molecule type" value="Genomic_DNA"/>
</dbReference>
<name>A0A6A6NRF3_9PEZI</name>
<feature type="region of interest" description="Disordered" evidence="1">
    <location>
        <begin position="118"/>
        <end position="152"/>
    </location>
</feature>
<proteinExistence type="predicted"/>
<evidence type="ECO:0000256" key="1">
    <source>
        <dbReference type="SAM" id="MobiDB-lite"/>
    </source>
</evidence>
<evidence type="ECO:0000313" key="2">
    <source>
        <dbReference type="EMBL" id="KAF2454087.1"/>
    </source>
</evidence>
<gene>
    <name evidence="2" type="ORF">BDY21DRAFT_354062</name>
</gene>
<evidence type="ECO:0000313" key="3">
    <source>
        <dbReference type="Proteomes" id="UP000799766"/>
    </source>
</evidence>
<feature type="compositionally biased region" description="Basic and acidic residues" evidence="1">
    <location>
        <begin position="7"/>
        <end position="17"/>
    </location>
</feature>
<reference evidence="2" key="1">
    <citation type="journal article" date="2020" name="Stud. Mycol.">
        <title>101 Dothideomycetes genomes: a test case for predicting lifestyles and emergence of pathogens.</title>
        <authorList>
            <person name="Haridas S."/>
            <person name="Albert R."/>
            <person name="Binder M."/>
            <person name="Bloem J."/>
            <person name="Labutti K."/>
            <person name="Salamov A."/>
            <person name="Andreopoulos B."/>
            <person name="Baker S."/>
            <person name="Barry K."/>
            <person name="Bills G."/>
            <person name="Bluhm B."/>
            <person name="Cannon C."/>
            <person name="Castanera R."/>
            <person name="Culley D."/>
            <person name="Daum C."/>
            <person name="Ezra D."/>
            <person name="Gonzalez J."/>
            <person name="Henrissat B."/>
            <person name="Kuo A."/>
            <person name="Liang C."/>
            <person name="Lipzen A."/>
            <person name="Lutzoni F."/>
            <person name="Magnuson J."/>
            <person name="Mondo S."/>
            <person name="Nolan M."/>
            <person name="Ohm R."/>
            <person name="Pangilinan J."/>
            <person name="Park H.-J."/>
            <person name="Ramirez L."/>
            <person name="Alfaro M."/>
            <person name="Sun H."/>
            <person name="Tritt A."/>
            <person name="Yoshinaga Y."/>
            <person name="Zwiers L.-H."/>
            <person name="Turgeon B."/>
            <person name="Goodwin S."/>
            <person name="Spatafora J."/>
            <person name="Crous P."/>
            <person name="Grigoriev I."/>
        </authorList>
    </citation>
    <scope>NUCLEOTIDE SEQUENCE</scope>
    <source>
        <strain evidence="2">ATCC 16933</strain>
    </source>
</reference>
<feature type="region of interest" description="Disordered" evidence="1">
    <location>
        <begin position="1"/>
        <end position="62"/>
    </location>
</feature>
<keyword evidence="3" id="KW-1185">Reference proteome</keyword>
<dbReference type="Proteomes" id="UP000799766">
    <property type="component" value="Unassembled WGS sequence"/>
</dbReference>